<dbReference type="EMBL" id="CP132485">
    <property type="protein sequence ID" value="WLV83684.1"/>
    <property type="molecule type" value="Genomic_DNA"/>
</dbReference>
<dbReference type="AlphaFoldDB" id="A0ABD7Z9L8"/>
<protein>
    <submittedName>
        <fullName evidence="1">Uncharacterized protein</fullName>
    </submittedName>
</protein>
<reference evidence="1 2" key="1">
    <citation type="submission" date="2023-08" db="EMBL/GenBank/DDBJ databases">
        <authorList>
            <person name="Buchebner-Jance M."/>
        </authorList>
    </citation>
    <scope>NUCLEOTIDE SEQUENCE [LARGE SCALE GENOMIC DNA]</scope>
    <source>
        <strain evidence="1 2">NCIMB 15475</strain>
    </source>
</reference>
<dbReference type="GeneID" id="93267795"/>
<dbReference type="RefSeq" id="WP_172493397.1">
    <property type="nucleotide sequence ID" value="NZ_CP132484.1"/>
</dbReference>
<dbReference type="Proteomes" id="UP001229832">
    <property type="component" value="Chromosome"/>
</dbReference>
<proteinExistence type="predicted"/>
<organism evidence="1 2">
    <name type="scientific">Lacticaseibacillus zeae subsp. silagei</name>
    <dbReference type="NCBI Taxonomy" id="3068307"/>
    <lineage>
        <taxon>Bacteria</taxon>
        <taxon>Bacillati</taxon>
        <taxon>Bacillota</taxon>
        <taxon>Bacilli</taxon>
        <taxon>Lactobacillales</taxon>
        <taxon>Lactobacillaceae</taxon>
        <taxon>Lacticaseibacillus</taxon>
    </lineage>
</organism>
<sequence>MMNKNVKYECQNMFTHEVIATFDSYEKADTFLDAAYDFSDWETVPPMTIAEVTDDGIR</sequence>
<evidence type="ECO:0000313" key="1">
    <source>
        <dbReference type="EMBL" id="WLV83684.1"/>
    </source>
</evidence>
<accession>A0ABD7Z9L8</accession>
<evidence type="ECO:0000313" key="2">
    <source>
        <dbReference type="Proteomes" id="UP001229832"/>
    </source>
</evidence>
<keyword evidence="2" id="KW-1185">Reference proteome</keyword>
<name>A0ABD7Z9L8_LACZE</name>
<gene>
    <name evidence="1" type="ORF">LACZS2_000067</name>
</gene>